<evidence type="ECO:0000256" key="1">
    <source>
        <dbReference type="SAM" id="Phobius"/>
    </source>
</evidence>
<keyword evidence="1" id="KW-0472">Membrane</keyword>
<evidence type="ECO:0000313" key="2">
    <source>
        <dbReference type="EMBL" id="PKK91689.1"/>
    </source>
</evidence>
<keyword evidence="1" id="KW-1133">Transmembrane helix</keyword>
<accession>A0A2N1PTL9</accession>
<organism evidence="2 3">
    <name type="scientific">Candidatus Wallbacteria bacterium HGW-Wallbacteria-1</name>
    <dbReference type="NCBI Taxonomy" id="2013854"/>
    <lineage>
        <taxon>Bacteria</taxon>
        <taxon>Candidatus Walliibacteriota</taxon>
    </lineage>
</organism>
<comment type="caution">
    <text evidence="2">The sequence shown here is derived from an EMBL/GenBank/DDBJ whole genome shotgun (WGS) entry which is preliminary data.</text>
</comment>
<dbReference type="EMBL" id="PGXC01000002">
    <property type="protein sequence ID" value="PKK91689.1"/>
    <property type="molecule type" value="Genomic_DNA"/>
</dbReference>
<evidence type="ECO:0000313" key="3">
    <source>
        <dbReference type="Proteomes" id="UP000233256"/>
    </source>
</evidence>
<reference evidence="2 3" key="1">
    <citation type="journal article" date="2017" name="ISME J.">
        <title>Potential for microbial H2 and metal transformations associated with novel bacteria and archaea in deep terrestrial subsurface sediments.</title>
        <authorList>
            <person name="Hernsdorf A.W."/>
            <person name="Amano Y."/>
            <person name="Miyakawa K."/>
            <person name="Ise K."/>
            <person name="Suzuki Y."/>
            <person name="Anantharaman K."/>
            <person name="Probst A."/>
            <person name="Burstein D."/>
            <person name="Thomas B.C."/>
            <person name="Banfield J.F."/>
        </authorList>
    </citation>
    <scope>NUCLEOTIDE SEQUENCE [LARGE SCALE GENOMIC DNA]</scope>
    <source>
        <strain evidence="2">HGW-Wallbacteria-1</strain>
    </source>
</reference>
<sequence>MIPEIFKRNFPVILIGVVTLFFFICSPVVFRFGLTFFLQALSDRDVSPEVVGVSGWMWRGFDTEKVNFTYSGTKVELTGVKLSILGTWNSPIALSIEAERVAVALIPEQQGKGTQNSREGKPFDLNPVDLLKSGWPWWFSKIKIENFQFFGGISAQGIFISEQTLKAALIISSAWNVDSLSIESANLRAQDSRIKWKGSGRIFLNGREVAIVLTRDADNEFTFFLFGEGKALDGLNLNLRWKPGEGPIRIVVRMSGEVFLQTAGFAGELTKGKSDFRILGDLGAEIALEPALLEALFQKDPLKTLKFDGLMGKVILENNGVEFNIDGKGYRVDNLNGVINFDKGLINAQSVRGRCLDLNLIIGGTVDIRSMDCSMTVTTQKTMTPEIMQTIGLSVPEEIDFSIPCTARMDYRLRPGKGNETSGRSNSGRPLNFRGGIITYRIESGSGKLNLYGEKFGIESVLLRGQKGETRIESKLAGRGGNVSISGILDKTGVFRFDFSSSAFVPGKLGAVEVSGPVRFAGKGRMGRGFDIRARILLEKNAVSLSGITFTDVKGAIDLDQFRLRGKGLKGDLFQSPVDVSNYEHNLKTGDFAINADAMSLPADRVLSASRVQFGNEAFLSELTISGRMGVKLSLSRKSGKWSSAVKNSYHGNPVTLKLPHLQRLFPDLTMKVSGFVNIEQGQPDFSGLTVNGKVPDMGVFTLRGVRKDEFSELRSADSGIGEIGVDSLVMTADEFSLAPLLSRLTRVKWIHQVDLKNLRVRIPGPLSVMAHARSQKEGLDQLVLKAQSGELHFSGFNSMISDIQITIDPFSETPGIMAMDADFHGGKLRILDLRSDRLGSMVISDASLSDIFEKNSIVPVLDGRVSLNSSATRIDKGHWVGRVAALIKKGAVMRGLIPQMVIDKLFKTPFVNPMELDWAGVVFRFDTGSEWLLSTYEPEKAAEGEELWPEAPYYLKVESDKMKLAGDIRIGRAQELEATLVAQFPSSVSQYVKLGPYRSFFTRRGGALVPFRKRRETAVYLPFKLSGTIRDPNCDFDPEKHILRQVVGNPLKLFNFIVPNLF</sequence>
<gene>
    <name evidence="2" type="ORF">CVV64_03225</name>
</gene>
<feature type="transmembrane region" description="Helical" evidence="1">
    <location>
        <begin position="12"/>
        <end position="38"/>
    </location>
</feature>
<proteinExistence type="predicted"/>
<dbReference type="Proteomes" id="UP000233256">
    <property type="component" value="Unassembled WGS sequence"/>
</dbReference>
<keyword evidence="1" id="KW-0812">Transmembrane</keyword>
<dbReference type="AlphaFoldDB" id="A0A2N1PTL9"/>
<name>A0A2N1PTL9_9BACT</name>
<protein>
    <submittedName>
        <fullName evidence="2">Uncharacterized protein</fullName>
    </submittedName>
</protein>